<sequence length="33" mass="4056">MQVAVIQQLFDYYIINVIYYECIFQFFSDKLSL</sequence>
<gene>
    <name evidence="1" type="ORF">Faunusvirus18_8</name>
</gene>
<dbReference type="EMBL" id="MK072149">
    <property type="protein sequence ID" value="AYV79503.1"/>
    <property type="molecule type" value="Genomic_DNA"/>
</dbReference>
<proteinExistence type="predicted"/>
<name>A0A3G5A0W7_9VIRU</name>
<evidence type="ECO:0000313" key="1">
    <source>
        <dbReference type="EMBL" id="AYV79503.1"/>
    </source>
</evidence>
<protein>
    <submittedName>
        <fullName evidence="1">Uncharacterized protein</fullName>
    </submittedName>
</protein>
<reference evidence="1" key="1">
    <citation type="submission" date="2018-10" db="EMBL/GenBank/DDBJ databases">
        <title>Hidden diversity of soil giant viruses.</title>
        <authorList>
            <person name="Schulz F."/>
            <person name="Alteio L."/>
            <person name="Goudeau D."/>
            <person name="Ryan E.M."/>
            <person name="Malmstrom R.R."/>
            <person name="Blanchard J."/>
            <person name="Woyke T."/>
        </authorList>
    </citation>
    <scope>NUCLEOTIDE SEQUENCE</scope>
    <source>
        <strain evidence="1">FNV1</strain>
    </source>
</reference>
<organism evidence="1">
    <name type="scientific">Faunusvirus sp</name>
    <dbReference type="NCBI Taxonomy" id="2487766"/>
    <lineage>
        <taxon>Viruses</taxon>
        <taxon>Varidnaviria</taxon>
        <taxon>Bamfordvirae</taxon>
        <taxon>Nucleocytoviricota</taxon>
        <taxon>Megaviricetes</taxon>
        <taxon>Imitervirales</taxon>
        <taxon>Mimiviridae</taxon>
    </lineage>
</organism>
<accession>A0A3G5A0W7</accession>